<keyword evidence="5 7" id="KW-0040">ANK repeat</keyword>
<dbReference type="GO" id="GO:0005886">
    <property type="term" value="C:plasma membrane"/>
    <property type="evidence" value="ECO:0007669"/>
    <property type="project" value="TreeGrafter"/>
</dbReference>
<protein>
    <recommendedName>
        <fullName evidence="9">PGG domain-containing protein</fullName>
    </recommendedName>
</protein>
<sequence>MDSDLYNVVTCDDVDALKGSDWPNVHEQLTPGNNTVLHLACRHGRTRCVEEILSSHESLLIRINSRGETALHIAARGGHYGAVEALIRKARSSVLKPNNLQKESSTLLQDLIRAPNAELDTALHVAVRYNHNDVVELLAKEDPSYSYPQNKYFETPLYLASVRRYTDSVNIILDNCQSPSFDGPNGRTALHAASMSYGGYGCMMRLLENNNDLINVAENNGWTAFHYVAHNDLVRSAKYLLSVNKSVAYLPDKILKRTALHVAAYKGKLEVMKEILNILPDAWESVDGNGHNILHIAVLQEQKSVIQFIVSGDFEMKSSLLSQRDKFGCTPLHLIAERGLFFPELVDALYWRPDWDTVNNKNITIFEALYEKETGALIDEVFGGTISLDTVGNHWNHWVGRKVVEVERVDEESIKWQRQMVNTHVIVAALITTVALTAGFAMPGGFDGNQGPNQGSAVLSRKTAFKIFMVADTIALLFSISSLFLYFLTAMYDATRVLGPLISAAVVLNVVSITAMMLAFIAGTYAVLAHSSFLRISVCIISSLFFLLVFYVCIKFFRKIYTRYKKVAYAMSD</sequence>
<evidence type="ECO:0000313" key="10">
    <source>
        <dbReference type="EMBL" id="WOG85558.1"/>
    </source>
</evidence>
<dbReference type="PROSITE" id="PS50297">
    <property type="entry name" value="ANK_REP_REGION"/>
    <property type="match status" value="1"/>
</dbReference>
<keyword evidence="6 8" id="KW-0472">Membrane</keyword>
<reference evidence="10" key="1">
    <citation type="journal article" date="2016" name="Nat. Genet.">
        <title>A high-quality carrot genome assembly provides new insights into carotenoid accumulation and asterid genome evolution.</title>
        <authorList>
            <person name="Iorizzo M."/>
            <person name="Ellison S."/>
            <person name="Senalik D."/>
            <person name="Zeng P."/>
            <person name="Satapoomin P."/>
            <person name="Huang J."/>
            <person name="Bowman M."/>
            <person name="Iovene M."/>
            <person name="Sanseverino W."/>
            <person name="Cavagnaro P."/>
            <person name="Yildiz M."/>
            <person name="Macko-Podgorni A."/>
            <person name="Moranska E."/>
            <person name="Grzebelus E."/>
            <person name="Grzebelus D."/>
            <person name="Ashrafi H."/>
            <person name="Zheng Z."/>
            <person name="Cheng S."/>
            <person name="Spooner D."/>
            <person name="Van Deynze A."/>
            <person name="Simon P."/>
        </authorList>
    </citation>
    <scope>NUCLEOTIDE SEQUENCE</scope>
    <source>
        <tissue evidence="10">Leaf</tissue>
    </source>
</reference>
<feature type="transmembrane region" description="Helical" evidence="8">
    <location>
        <begin position="533"/>
        <end position="557"/>
    </location>
</feature>
<evidence type="ECO:0000256" key="1">
    <source>
        <dbReference type="ARBA" id="ARBA00004141"/>
    </source>
</evidence>
<dbReference type="Pfam" id="PF12796">
    <property type="entry name" value="Ank_2"/>
    <property type="match status" value="4"/>
</dbReference>
<evidence type="ECO:0000256" key="6">
    <source>
        <dbReference type="ARBA" id="ARBA00023136"/>
    </source>
</evidence>
<organism evidence="10 11">
    <name type="scientific">Daucus carota subsp. sativus</name>
    <name type="common">Carrot</name>
    <dbReference type="NCBI Taxonomy" id="79200"/>
    <lineage>
        <taxon>Eukaryota</taxon>
        <taxon>Viridiplantae</taxon>
        <taxon>Streptophyta</taxon>
        <taxon>Embryophyta</taxon>
        <taxon>Tracheophyta</taxon>
        <taxon>Spermatophyta</taxon>
        <taxon>Magnoliopsida</taxon>
        <taxon>eudicotyledons</taxon>
        <taxon>Gunneridae</taxon>
        <taxon>Pentapetalae</taxon>
        <taxon>asterids</taxon>
        <taxon>campanulids</taxon>
        <taxon>Apiales</taxon>
        <taxon>Apiaceae</taxon>
        <taxon>Apioideae</taxon>
        <taxon>Scandiceae</taxon>
        <taxon>Daucinae</taxon>
        <taxon>Daucus</taxon>
        <taxon>Daucus sect. Daucus</taxon>
    </lineage>
</organism>
<dbReference type="EMBL" id="CP093343">
    <property type="protein sequence ID" value="WOG85558.1"/>
    <property type="molecule type" value="Genomic_DNA"/>
</dbReference>
<feature type="transmembrane region" description="Helical" evidence="8">
    <location>
        <begin position="501"/>
        <end position="527"/>
    </location>
</feature>
<dbReference type="Gene3D" id="1.25.40.20">
    <property type="entry name" value="Ankyrin repeat-containing domain"/>
    <property type="match status" value="2"/>
</dbReference>
<feature type="transmembrane region" description="Helical" evidence="8">
    <location>
        <begin position="466"/>
        <end position="489"/>
    </location>
</feature>
<keyword evidence="2 8" id="KW-0812">Transmembrane</keyword>
<dbReference type="PANTHER" id="PTHR24186:SF50">
    <property type="entry name" value="ANKYRIN REPEAT-CONTAINING PROTEIN ITN1-LIKE ISOFORM X1"/>
    <property type="match status" value="1"/>
</dbReference>
<dbReference type="Pfam" id="PF13962">
    <property type="entry name" value="PGG"/>
    <property type="match status" value="1"/>
</dbReference>
<dbReference type="SUPFAM" id="SSF48403">
    <property type="entry name" value="Ankyrin repeat"/>
    <property type="match status" value="1"/>
</dbReference>
<evidence type="ECO:0000256" key="8">
    <source>
        <dbReference type="SAM" id="Phobius"/>
    </source>
</evidence>
<reference evidence="10" key="2">
    <citation type="submission" date="2022-03" db="EMBL/GenBank/DDBJ databases">
        <title>Draft title - Genomic analysis of global carrot germplasm unveils the trajectory of domestication and the origin of high carotenoid orange carrot.</title>
        <authorList>
            <person name="Iorizzo M."/>
            <person name="Ellison S."/>
            <person name="Senalik D."/>
            <person name="Macko-Podgorni A."/>
            <person name="Grzebelus D."/>
            <person name="Bostan H."/>
            <person name="Rolling W."/>
            <person name="Curaba J."/>
            <person name="Simon P."/>
        </authorList>
    </citation>
    <scope>NUCLEOTIDE SEQUENCE</scope>
    <source>
        <tissue evidence="10">Leaf</tissue>
    </source>
</reference>
<dbReference type="InterPro" id="IPR002110">
    <property type="entry name" value="Ankyrin_rpt"/>
</dbReference>
<proteinExistence type="predicted"/>
<evidence type="ECO:0000256" key="5">
    <source>
        <dbReference type="ARBA" id="ARBA00023043"/>
    </source>
</evidence>
<keyword evidence="11" id="KW-1185">Reference proteome</keyword>
<evidence type="ECO:0000256" key="7">
    <source>
        <dbReference type="PROSITE-ProRule" id="PRU00023"/>
    </source>
</evidence>
<dbReference type="Proteomes" id="UP000077755">
    <property type="component" value="Chromosome 1"/>
</dbReference>
<keyword evidence="4 8" id="KW-1133">Transmembrane helix</keyword>
<evidence type="ECO:0000256" key="4">
    <source>
        <dbReference type="ARBA" id="ARBA00022989"/>
    </source>
</evidence>
<dbReference type="SMART" id="SM00248">
    <property type="entry name" value="ANK"/>
    <property type="match status" value="8"/>
</dbReference>
<name>A0AAF1AK44_DAUCS</name>
<dbReference type="PANTHER" id="PTHR24186">
    <property type="entry name" value="PROTEIN PHOSPHATASE 1 REGULATORY SUBUNIT"/>
    <property type="match status" value="1"/>
</dbReference>
<dbReference type="InterPro" id="IPR026961">
    <property type="entry name" value="PGG_dom"/>
</dbReference>
<evidence type="ECO:0000256" key="3">
    <source>
        <dbReference type="ARBA" id="ARBA00022737"/>
    </source>
</evidence>
<dbReference type="InterPro" id="IPR036770">
    <property type="entry name" value="Ankyrin_rpt-contain_sf"/>
</dbReference>
<accession>A0AAF1AK44</accession>
<comment type="subcellular location">
    <subcellularLocation>
        <location evidence="1">Membrane</location>
        <topology evidence="1">Multi-pass membrane protein</topology>
    </subcellularLocation>
</comment>
<keyword evidence="3" id="KW-0677">Repeat</keyword>
<feature type="repeat" description="ANK" evidence="7">
    <location>
        <begin position="66"/>
        <end position="89"/>
    </location>
</feature>
<evidence type="ECO:0000313" key="11">
    <source>
        <dbReference type="Proteomes" id="UP000077755"/>
    </source>
</evidence>
<dbReference type="PROSITE" id="PS50088">
    <property type="entry name" value="ANK_REPEAT"/>
    <property type="match status" value="1"/>
</dbReference>
<feature type="transmembrane region" description="Helical" evidence="8">
    <location>
        <begin position="425"/>
        <end position="446"/>
    </location>
</feature>
<gene>
    <name evidence="10" type="ORF">DCAR_0104749</name>
</gene>
<evidence type="ECO:0000259" key="9">
    <source>
        <dbReference type="Pfam" id="PF13962"/>
    </source>
</evidence>
<evidence type="ECO:0000256" key="2">
    <source>
        <dbReference type="ARBA" id="ARBA00022692"/>
    </source>
</evidence>
<dbReference type="AlphaFoldDB" id="A0AAF1AK44"/>
<feature type="domain" description="PGG" evidence="9">
    <location>
        <begin position="415"/>
        <end position="527"/>
    </location>
</feature>